<evidence type="ECO:0000313" key="1">
    <source>
        <dbReference type="EMBL" id="WOH38279.1"/>
    </source>
</evidence>
<dbReference type="Proteomes" id="UP001301442">
    <property type="component" value="Chromosome"/>
</dbReference>
<keyword evidence="2" id="KW-1185">Reference proteome</keyword>
<dbReference type="EMBL" id="CP136600">
    <property type="protein sequence ID" value="WOH38279.1"/>
    <property type="molecule type" value="Genomic_DNA"/>
</dbReference>
<proteinExistence type="predicted"/>
<dbReference type="InterPro" id="IPR021367">
    <property type="entry name" value="DUF2982"/>
</dbReference>
<gene>
    <name evidence="1" type="ORF">RI844_03310</name>
</gene>
<reference evidence="1 2" key="1">
    <citation type="submission" date="2023-09" db="EMBL/GenBank/DDBJ databases">
        <authorList>
            <person name="Qi X."/>
        </authorList>
    </citation>
    <scope>NUCLEOTIDE SEQUENCE [LARGE SCALE GENOMIC DNA]</scope>
    <source>
        <strain evidence="1 2">S1-1</strain>
    </source>
</reference>
<dbReference type="RefSeq" id="WP_348397051.1">
    <property type="nucleotide sequence ID" value="NZ_CP136600.1"/>
</dbReference>
<organism evidence="1 2">
    <name type="scientific">Thalassotalea fonticola</name>
    <dbReference type="NCBI Taxonomy" id="3065649"/>
    <lineage>
        <taxon>Bacteria</taxon>
        <taxon>Pseudomonadati</taxon>
        <taxon>Pseudomonadota</taxon>
        <taxon>Gammaproteobacteria</taxon>
        <taxon>Alteromonadales</taxon>
        <taxon>Colwelliaceae</taxon>
        <taxon>Thalassotalea</taxon>
    </lineage>
</organism>
<dbReference type="Pfam" id="PF11201">
    <property type="entry name" value="DUF2982"/>
    <property type="match status" value="1"/>
</dbReference>
<protein>
    <submittedName>
        <fullName evidence="1">DUF2982 domain-containing protein</fullName>
    </submittedName>
</protein>
<evidence type="ECO:0000313" key="2">
    <source>
        <dbReference type="Proteomes" id="UP001301442"/>
    </source>
</evidence>
<sequence length="178" mass="20621">MLMLASFIVVLIGYFKNNEPKISYELTPKTIKFNHRRGQWQIYWLNVIRIGEVYADIQGERVRLPYLGIRLASIEPLAKSIPPRLANKLIHEQKELVRLAVKNLRLTIEQGAIHFDGFKTKEQLIKGPVGAWLHQSDNLALAYGYHLYLPEDSFDRDIAQFLSLLKSCHTYSAKQQEE</sequence>
<name>A0ABZ0GQQ4_9GAMM</name>
<accession>A0ABZ0GQQ4</accession>